<proteinExistence type="predicted"/>
<comment type="caution">
    <text evidence="1">The sequence shown here is derived from an EMBL/GenBank/DDBJ whole genome shotgun (WGS) entry which is preliminary data.</text>
</comment>
<sequence length="155" mass="17228">MKGIIGMLIALSLVVSLLQGQEKKVHSRWIVGPSLGYQYQNANFLKASLWGLTDLGYANYLRIDGGANMNWKERKTYVVPEFGLTYYLGAKLAWPFVKAEVTPYTVTPKIGVGLFNLVEFATGYGFDMKTKDGLGSVNGFSFSLGLNLPLNYHLY</sequence>
<dbReference type="EMBL" id="JAERTY010000007">
    <property type="protein sequence ID" value="MBL1409577.1"/>
    <property type="molecule type" value="Genomic_DNA"/>
</dbReference>
<keyword evidence="2" id="KW-1185">Reference proteome</keyword>
<evidence type="ECO:0008006" key="3">
    <source>
        <dbReference type="Google" id="ProtNLM"/>
    </source>
</evidence>
<gene>
    <name evidence="1" type="ORF">JKG61_12520</name>
</gene>
<dbReference type="Proteomes" id="UP000625283">
    <property type="component" value="Unassembled WGS sequence"/>
</dbReference>
<reference evidence="1 2" key="1">
    <citation type="submission" date="2021-01" db="EMBL/GenBank/DDBJ databases">
        <title>C459-1 draft genome sequence.</title>
        <authorList>
            <person name="Zhang X.-F."/>
        </authorList>
    </citation>
    <scope>NUCLEOTIDE SEQUENCE [LARGE SCALE GENOMIC DNA]</scope>
    <source>
        <strain evidence="2">C459-1</strain>
    </source>
</reference>
<name>A0ABS1R4E3_9SPHI</name>
<protein>
    <recommendedName>
        <fullName evidence="3">Outer membrane protein beta-barrel domain-containing protein</fullName>
    </recommendedName>
</protein>
<organism evidence="1 2">
    <name type="scientific">Sphingobacterium faecale</name>
    <dbReference type="NCBI Taxonomy" id="2803775"/>
    <lineage>
        <taxon>Bacteria</taxon>
        <taxon>Pseudomonadati</taxon>
        <taxon>Bacteroidota</taxon>
        <taxon>Sphingobacteriia</taxon>
        <taxon>Sphingobacteriales</taxon>
        <taxon>Sphingobacteriaceae</taxon>
        <taxon>Sphingobacterium</taxon>
    </lineage>
</organism>
<dbReference type="RefSeq" id="WP_202103328.1">
    <property type="nucleotide sequence ID" value="NZ_JAERTY010000007.1"/>
</dbReference>
<evidence type="ECO:0000313" key="1">
    <source>
        <dbReference type="EMBL" id="MBL1409577.1"/>
    </source>
</evidence>
<accession>A0ABS1R4E3</accession>
<evidence type="ECO:0000313" key="2">
    <source>
        <dbReference type="Proteomes" id="UP000625283"/>
    </source>
</evidence>